<proteinExistence type="predicted"/>
<dbReference type="GO" id="GO:0016787">
    <property type="term" value="F:hydrolase activity"/>
    <property type="evidence" value="ECO:0007669"/>
    <property type="project" value="UniProtKB-KW"/>
</dbReference>
<evidence type="ECO:0000313" key="1">
    <source>
        <dbReference type="EMBL" id="MBD1401626.1"/>
    </source>
</evidence>
<keyword evidence="2" id="KW-1185">Reference proteome</keyword>
<organism evidence="1 2">
    <name type="scientific">Pelovirga terrestris</name>
    <dbReference type="NCBI Taxonomy" id="2771352"/>
    <lineage>
        <taxon>Bacteria</taxon>
        <taxon>Pseudomonadati</taxon>
        <taxon>Thermodesulfobacteriota</taxon>
        <taxon>Desulfuromonadia</taxon>
        <taxon>Geobacterales</taxon>
        <taxon>Geobacteraceae</taxon>
        <taxon>Pelovirga</taxon>
    </lineage>
</organism>
<reference evidence="1" key="1">
    <citation type="submission" date="2020-09" db="EMBL/GenBank/DDBJ databases">
        <title>Pelobacter alkaliphilus sp. nov., a novel anaerobic arsenate-reducing bacterium from terrestrial mud volcano.</title>
        <authorList>
            <person name="Khomyakova M.A."/>
            <person name="Merkel A.Y."/>
            <person name="Slobodkin A.I."/>
        </authorList>
    </citation>
    <scope>NUCLEOTIDE SEQUENCE</scope>
    <source>
        <strain evidence="1">M08fum</strain>
    </source>
</reference>
<dbReference type="Pfam" id="PF00756">
    <property type="entry name" value="Esterase"/>
    <property type="match status" value="1"/>
</dbReference>
<gene>
    <name evidence="1" type="ORF">ICT70_13245</name>
</gene>
<dbReference type="InterPro" id="IPR000801">
    <property type="entry name" value="Esterase-like"/>
</dbReference>
<comment type="caution">
    <text evidence="1">The sequence shown here is derived from an EMBL/GenBank/DDBJ whole genome shotgun (WGS) entry which is preliminary data.</text>
</comment>
<name>A0A8J6URN5_9BACT</name>
<dbReference type="RefSeq" id="WP_191157424.1">
    <property type="nucleotide sequence ID" value="NZ_JACWUN010000018.1"/>
</dbReference>
<dbReference type="SUPFAM" id="SSF53474">
    <property type="entry name" value="alpha/beta-Hydrolases"/>
    <property type="match status" value="1"/>
</dbReference>
<keyword evidence="1" id="KW-0378">Hydrolase</keyword>
<sequence>MSSNLLTIEDFPSRALQSSRRIRILLPHDYRVTAARRYPVLYAHDGQNLFADSESFSGQGWHLDRILGDLIGSGQIEPLILVAIDHAGSGRLAEFAHQDRIHDGQFISARGSRYEEFLAAELKPHIDHLFLTRPEPRANVLMGSSMGGLVSLNIGLRRSHLFGAIAALSPSCWWNPDSFKADLRQYQAALSGLKIWLDIGGREGRYGDDVEEIAAYIAQLSEHDEKMLRYDLDPAADHSERAWRNRVHLPLKFLFGVNRK</sequence>
<dbReference type="PANTHER" id="PTHR48098">
    <property type="entry name" value="ENTEROCHELIN ESTERASE-RELATED"/>
    <property type="match status" value="1"/>
</dbReference>
<dbReference type="PANTHER" id="PTHR48098:SF6">
    <property type="entry name" value="FERRI-BACILLIBACTIN ESTERASE BESA"/>
    <property type="match status" value="1"/>
</dbReference>
<dbReference type="Proteomes" id="UP000632828">
    <property type="component" value="Unassembled WGS sequence"/>
</dbReference>
<accession>A0A8J6URN5</accession>
<protein>
    <submittedName>
        <fullName evidence="1">Alpha/beta hydrolase</fullName>
    </submittedName>
</protein>
<dbReference type="InterPro" id="IPR050583">
    <property type="entry name" value="Mycobacterial_A85_antigen"/>
</dbReference>
<dbReference type="AlphaFoldDB" id="A0A8J6URN5"/>
<evidence type="ECO:0000313" key="2">
    <source>
        <dbReference type="Proteomes" id="UP000632828"/>
    </source>
</evidence>
<dbReference type="InterPro" id="IPR029058">
    <property type="entry name" value="AB_hydrolase_fold"/>
</dbReference>
<dbReference type="Gene3D" id="3.40.50.1820">
    <property type="entry name" value="alpha/beta hydrolase"/>
    <property type="match status" value="1"/>
</dbReference>
<dbReference type="EMBL" id="JACWUN010000018">
    <property type="protein sequence ID" value="MBD1401626.1"/>
    <property type="molecule type" value="Genomic_DNA"/>
</dbReference>